<evidence type="ECO:0000313" key="2">
    <source>
        <dbReference type="EMBL" id="ALP40072.1"/>
    </source>
</evidence>
<proteinExistence type="predicted"/>
<feature type="signal peptide" evidence="1">
    <location>
        <begin position="1"/>
        <end position="20"/>
    </location>
</feature>
<dbReference type="EMBL" id="CP013067">
    <property type="protein sequence ID" value="ALP40072.1"/>
    <property type="molecule type" value="Genomic_DNA"/>
</dbReference>
<dbReference type="SUPFAM" id="SSF69304">
    <property type="entry name" value="Tricorn protease N-terminal domain"/>
    <property type="match status" value="1"/>
</dbReference>
<dbReference type="Pfam" id="PF07676">
    <property type="entry name" value="PD40"/>
    <property type="match status" value="2"/>
</dbReference>
<keyword evidence="1" id="KW-0732">Signal</keyword>
<evidence type="ECO:0000256" key="1">
    <source>
        <dbReference type="SAM" id="SignalP"/>
    </source>
</evidence>
<accession>A0A0S2SEC5</accession>
<dbReference type="AlphaFoldDB" id="A0A0S2SEC5"/>
<gene>
    <name evidence="2" type="ORF">WL1483_653</name>
</gene>
<reference evidence="2 3" key="2">
    <citation type="journal article" date="2016" name="Genome Announc.">
        <title>Complete Genome Sequence of the Highly Virulent Aeromonas schubertii Strain WL1483, Isolated from Diseased Snakehead Fish (Channa argus) in China.</title>
        <authorList>
            <person name="Liu L."/>
            <person name="Li N."/>
            <person name="Zhang D."/>
            <person name="Fu X."/>
            <person name="Shi C."/>
            <person name="Lin Q."/>
            <person name="Hao G."/>
        </authorList>
    </citation>
    <scope>NUCLEOTIDE SEQUENCE [LARGE SCALE GENOMIC DNA]</scope>
    <source>
        <strain evidence="2 3">WL1483</strain>
    </source>
</reference>
<reference evidence="3" key="1">
    <citation type="submission" date="2015-10" db="EMBL/GenBank/DDBJ databases">
        <title>Complete Genome Sequence of Aeromonas schubertii strain WL1483.</title>
        <authorList>
            <person name="Liu L."/>
        </authorList>
    </citation>
    <scope>NUCLEOTIDE SEQUENCE [LARGE SCALE GENOMIC DNA]</scope>
    <source>
        <strain evidence="3">WL1483</strain>
    </source>
</reference>
<evidence type="ECO:0008006" key="4">
    <source>
        <dbReference type="Google" id="ProtNLM"/>
    </source>
</evidence>
<name>A0A0S2SEC5_9GAMM</name>
<dbReference type="InterPro" id="IPR011659">
    <property type="entry name" value="WD40"/>
</dbReference>
<feature type="chain" id="PRO_5006604427" description="Peptidase S41" evidence="1">
    <location>
        <begin position="21"/>
        <end position="99"/>
    </location>
</feature>
<dbReference type="KEGG" id="asr:WL1483_653"/>
<dbReference type="Gene3D" id="2.120.10.60">
    <property type="entry name" value="Tricorn protease N-terminal domain"/>
    <property type="match status" value="1"/>
</dbReference>
<sequence length="99" mass="10345">MFSLRTLPLTLLLCAATAQGADPLWLRQPALSPDGSHILFTWQGRLFIAPGSGGAATPLTGSDYLSHSPVWSPDGKQIAFAADLYGNDDVYVMAAAGGP</sequence>
<evidence type="ECO:0000313" key="3">
    <source>
        <dbReference type="Proteomes" id="UP000058114"/>
    </source>
</evidence>
<dbReference type="Proteomes" id="UP000058114">
    <property type="component" value="Chromosome"/>
</dbReference>
<organism evidence="2 3">
    <name type="scientific">Aeromonas schubertii</name>
    <dbReference type="NCBI Taxonomy" id="652"/>
    <lineage>
        <taxon>Bacteria</taxon>
        <taxon>Pseudomonadati</taxon>
        <taxon>Pseudomonadota</taxon>
        <taxon>Gammaproteobacteria</taxon>
        <taxon>Aeromonadales</taxon>
        <taxon>Aeromonadaceae</taxon>
        <taxon>Aeromonas</taxon>
    </lineage>
</organism>
<protein>
    <recommendedName>
        <fullName evidence="4">Peptidase S41</fullName>
    </recommendedName>
</protein>
<dbReference type="PATRIC" id="fig|652.5.peg.336"/>